<reference evidence="1" key="1">
    <citation type="submission" date="2022-10" db="EMBL/GenBank/DDBJ databases">
        <title>Complete Genome of Trichothecium roseum strain YXFP-22015, a Plant Pathogen Isolated from Citrus.</title>
        <authorList>
            <person name="Wang Y."/>
            <person name="Zhu L."/>
        </authorList>
    </citation>
    <scope>NUCLEOTIDE SEQUENCE</scope>
    <source>
        <strain evidence="1">YXFP-22015</strain>
    </source>
</reference>
<dbReference type="EMBL" id="CM047942">
    <property type="protein sequence ID" value="KAI9901910.1"/>
    <property type="molecule type" value="Genomic_DNA"/>
</dbReference>
<dbReference type="Proteomes" id="UP001163324">
    <property type="component" value="Chromosome 3"/>
</dbReference>
<sequence length="568" mass="63268">MPRGKSHRVKALADIARSFRIDSDADADPGRESHDNSDAASTHQSDRSETVGPRDAAATMLLKLGRSPSQRVPITPEDDARVLRRIDIALLPLMLAVYFLQALDKATLSYASVFGLIDDTGLRGDQFSWLSSVVYVAQLLTQLPFAWALVKLPIGRFTSVMVLGWGLTLTCMTWASRFPSLLAARFLLGAFEASIGPSFVAITQMWWRRREQTMRIGSWYCMNGLTWVFGSLVTYGLASIESPMKPYQIIFLFFGLCTVAVSGIMYFWMPDSPVEAKFLSDDDKVIAIERLRDNQMGVMSREWRFDHFSEALRDLKTWLWFAMIFCASVPSNGISTFGPLIIESFVSNPFQTMLFNVPVGISHVVAVSTSAYVSMRWKLKGPIIALLCIPPIIGLTILLHVPHDKDHRGVLLFGYFCLSTFTGITPLIYAWSAQNTAGDTKRKSTSAIVFIGASAGNIIGPLLFKPKEAPGYIRGLRLNICFFVLIIFVALVATIHLRRLNVTQQQKRRQLGKTDLAIDPSLDRARGLGVAQAIRATEEEVGDSDDQYIDKAFADATDLENEDFVFVY</sequence>
<accession>A0ACC0V7N4</accession>
<name>A0ACC0V7N4_9HYPO</name>
<gene>
    <name evidence="1" type="ORF">N3K66_003727</name>
</gene>
<evidence type="ECO:0000313" key="2">
    <source>
        <dbReference type="Proteomes" id="UP001163324"/>
    </source>
</evidence>
<organism evidence="1 2">
    <name type="scientific">Trichothecium roseum</name>
    <dbReference type="NCBI Taxonomy" id="47278"/>
    <lineage>
        <taxon>Eukaryota</taxon>
        <taxon>Fungi</taxon>
        <taxon>Dikarya</taxon>
        <taxon>Ascomycota</taxon>
        <taxon>Pezizomycotina</taxon>
        <taxon>Sordariomycetes</taxon>
        <taxon>Hypocreomycetidae</taxon>
        <taxon>Hypocreales</taxon>
        <taxon>Hypocreales incertae sedis</taxon>
        <taxon>Trichothecium</taxon>
    </lineage>
</organism>
<comment type="caution">
    <text evidence="1">The sequence shown here is derived from an EMBL/GenBank/DDBJ whole genome shotgun (WGS) entry which is preliminary data.</text>
</comment>
<keyword evidence="2" id="KW-1185">Reference proteome</keyword>
<evidence type="ECO:0000313" key="1">
    <source>
        <dbReference type="EMBL" id="KAI9901910.1"/>
    </source>
</evidence>
<protein>
    <submittedName>
        <fullName evidence="1">Uncharacterized protein</fullName>
    </submittedName>
</protein>
<proteinExistence type="predicted"/>